<feature type="transmembrane region" description="Helical" evidence="1">
    <location>
        <begin position="7"/>
        <end position="31"/>
    </location>
</feature>
<keyword evidence="4" id="KW-1185">Reference proteome</keyword>
<feature type="domain" description="DUF4064" evidence="2">
    <location>
        <begin position="2"/>
        <end position="110"/>
    </location>
</feature>
<reference evidence="3 4" key="1">
    <citation type="submission" date="2015-01" db="EMBL/GenBank/DDBJ databases">
        <title>Jeotgalibacillus campisalis genome sequencing.</title>
        <authorList>
            <person name="Goh K.M."/>
            <person name="Chan K.-G."/>
            <person name="Yaakop A.S."/>
            <person name="Ee R."/>
            <person name="Gan H.M."/>
            <person name="Chan C.S."/>
        </authorList>
    </citation>
    <scope>NUCLEOTIDE SEQUENCE [LARGE SCALE GENOMIC DNA]</scope>
    <source>
        <strain evidence="3 4">SF-57</strain>
    </source>
</reference>
<dbReference type="Pfam" id="PF13273">
    <property type="entry name" value="DUF4064"/>
    <property type="match status" value="1"/>
</dbReference>
<dbReference type="Proteomes" id="UP000031972">
    <property type="component" value="Unassembled WGS sequence"/>
</dbReference>
<comment type="caution">
    <text evidence="3">The sequence shown here is derived from an EMBL/GenBank/DDBJ whole genome shotgun (WGS) entry which is preliminary data.</text>
</comment>
<keyword evidence="1" id="KW-1133">Transmembrane helix</keyword>
<evidence type="ECO:0000313" key="4">
    <source>
        <dbReference type="Proteomes" id="UP000031972"/>
    </source>
</evidence>
<evidence type="ECO:0000313" key="3">
    <source>
        <dbReference type="EMBL" id="KIL48685.1"/>
    </source>
</evidence>
<dbReference type="RefSeq" id="WP_052476833.1">
    <property type="nucleotide sequence ID" value="NZ_JXRR01000011.1"/>
</dbReference>
<name>A0A0C2REL8_9BACL</name>
<evidence type="ECO:0000256" key="1">
    <source>
        <dbReference type="SAM" id="Phobius"/>
    </source>
</evidence>
<feature type="transmembrane region" description="Helical" evidence="1">
    <location>
        <begin position="101"/>
        <end position="130"/>
    </location>
</feature>
<dbReference type="AlphaFoldDB" id="A0A0C2REL8"/>
<organism evidence="3 4">
    <name type="scientific">Jeotgalibacillus campisalis</name>
    <dbReference type="NCBI Taxonomy" id="220754"/>
    <lineage>
        <taxon>Bacteria</taxon>
        <taxon>Bacillati</taxon>
        <taxon>Bacillota</taxon>
        <taxon>Bacilli</taxon>
        <taxon>Bacillales</taxon>
        <taxon>Caryophanaceae</taxon>
        <taxon>Jeotgalibacillus</taxon>
    </lineage>
</organism>
<protein>
    <recommendedName>
        <fullName evidence="2">DUF4064 domain-containing protein</fullName>
    </recommendedName>
</protein>
<proteinExistence type="predicted"/>
<accession>A0A0C2REL8</accession>
<dbReference type="EMBL" id="JXRR01000011">
    <property type="protein sequence ID" value="KIL48685.1"/>
    <property type="molecule type" value="Genomic_DNA"/>
</dbReference>
<dbReference type="InterPro" id="IPR025273">
    <property type="entry name" value="DUF4064"/>
</dbReference>
<sequence length="154" mass="16830">MKRTAEIVLSVIGVILNILLILGVFVFNTFLSDEQLRSELEAEMANDPDLAANGADITGIFDFLNGLGVFFNIVIIISTILSIVAIVVVRGNRKPKLAGGLLIGSAVLVFLGTFLIGWLPALLFLIAGIMCFARKPKVQDQHMHDQRDDELRPL</sequence>
<keyword evidence="1" id="KW-0812">Transmembrane</keyword>
<gene>
    <name evidence="3" type="ORF">KR50_12700</name>
</gene>
<evidence type="ECO:0000259" key="2">
    <source>
        <dbReference type="Pfam" id="PF13273"/>
    </source>
</evidence>
<feature type="transmembrane region" description="Helical" evidence="1">
    <location>
        <begin position="69"/>
        <end position="89"/>
    </location>
</feature>
<dbReference type="PATRIC" id="fig|220754.4.peg.1293"/>
<keyword evidence="1" id="KW-0472">Membrane</keyword>